<reference evidence="9 10" key="1">
    <citation type="journal article" date="2024" name="Plant Biotechnol. J.">
        <title>Dendrobium thyrsiflorum genome and its molecular insights into genes involved in important horticultural traits.</title>
        <authorList>
            <person name="Chen B."/>
            <person name="Wang J.Y."/>
            <person name="Zheng P.J."/>
            <person name="Li K.L."/>
            <person name="Liang Y.M."/>
            <person name="Chen X.F."/>
            <person name="Zhang C."/>
            <person name="Zhao X."/>
            <person name="He X."/>
            <person name="Zhang G.Q."/>
            <person name="Liu Z.J."/>
            <person name="Xu Q."/>
        </authorList>
    </citation>
    <scope>NUCLEOTIDE SEQUENCE [LARGE SCALE GENOMIC DNA]</scope>
    <source>
        <strain evidence="9">GZMU011</strain>
    </source>
</reference>
<evidence type="ECO:0000256" key="2">
    <source>
        <dbReference type="ARBA" id="ARBA00006801"/>
    </source>
</evidence>
<dbReference type="InterPro" id="IPR001841">
    <property type="entry name" value="Znf_RING"/>
</dbReference>
<protein>
    <recommendedName>
        <fullName evidence="11">Lysine-specific demethylase JMJ25-like</fullName>
    </recommendedName>
</protein>
<feature type="compositionally biased region" description="Basic and acidic residues" evidence="6">
    <location>
        <begin position="72"/>
        <end position="95"/>
    </location>
</feature>
<evidence type="ECO:0008006" key="11">
    <source>
        <dbReference type="Google" id="ProtNLM"/>
    </source>
</evidence>
<dbReference type="PROSITE" id="PS51184">
    <property type="entry name" value="JMJC"/>
    <property type="match status" value="1"/>
</dbReference>
<dbReference type="AlphaFoldDB" id="A0ABD0VB55"/>
<feature type="region of interest" description="Disordered" evidence="6">
    <location>
        <begin position="384"/>
        <end position="406"/>
    </location>
</feature>
<feature type="compositionally biased region" description="Basic and acidic residues" evidence="6">
    <location>
        <begin position="41"/>
        <end position="51"/>
    </location>
</feature>
<dbReference type="GO" id="GO:0008270">
    <property type="term" value="F:zinc ion binding"/>
    <property type="evidence" value="ECO:0007669"/>
    <property type="project" value="UniProtKB-KW"/>
</dbReference>
<name>A0ABD0VB55_DENTH</name>
<accession>A0ABD0VB55</accession>
<evidence type="ECO:0000313" key="9">
    <source>
        <dbReference type="EMBL" id="KAL0919856.1"/>
    </source>
</evidence>
<dbReference type="PANTHER" id="PTHR12549:SF38">
    <property type="entry name" value="JMJC DOMAIN-CONTAINING HISTONE DEMETHYLASE 2, ISOFORM A"/>
    <property type="match status" value="1"/>
</dbReference>
<gene>
    <name evidence="9" type="ORF">M5K25_011980</name>
</gene>
<evidence type="ECO:0000256" key="4">
    <source>
        <dbReference type="ARBA" id="ARBA00023242"/>
    </source>
</evidence>
<evidence type="ECO:0000259" key="7">
    <source>
        <dbReference type="PROSITE" id="PS50089"/>
    </source>
</evidence>
<comment type="caution">
    <text evidence="9">The sequence shown here is derived from an EMBL/GenBank/DDBJ whole genome shotgun (WGS) entry which is preliminary data.</text>
</comment>
<comment type="subcellular location">
    <subcellularLocation>
        <location evidence="1">Nucleus</location>
    </subcellularLocation>
</comment>
<keyword evidence="10" id="KW-1185">Reference proteome</keyword>
<keyword evidence="5" id="KW-0862">Zinc</keyword>
<feature type="region of interest" description="Disordered" evidence="6">
    <location>
        <begin position="177"/>
        <end position="210"/>
    </location>
</feature>
<comment type="similarity">
    <text evidence="2">Belongs to the JARID1 histone demethylase family.</text>
</comment>
<keyword evidence="3" id="KW-0479">Metal-binding</keyword>
<proteinExistence type="inferred from homology"/>
<dbReference type="Gene3D" id="2.60.120.650">
    <property type="entry name" value="Cupin"/>
    <property type="match status" value="2"/>
</dbReference>
<feature type="domain" description="RING-type" evidence="7">
    <location>
        <begin position="219"/>
        <end position="266"/>
    </location>
</feature>
<dbReference type="InterPro" id="IPR003347">
    <property type="entry name" value="JmjC_dom"/>
</dbReference>
<dbReference type="InterPro" id="IPR045109">
    <property type="entry name" value="LSDs-like"/>
</dbReference>
<evidence type="ECO:0000256" key="5">
    <source>
        <dbReference type="PROSITE-ProRule" id="PRU00175"/>
    </source>
</evidence>
<evidence type="ECO:0000259" key="8">
    <source>
        <dbReference type="PROSITE" id="PS51184"/>
    </source>
</evidence>
<dbReference type="SUPFAM" id="SSF51197">
    <property type="entry name" value="Clavaminate synthase-like"/>
    <property type="match status" value="1"/>
</dbReference>
<dbReference type="SMART" id="SM00558">
    <property type="entry name" value="JmjC"/>
    <property type="match status" value="1"/>
</dbReference>
<evidence type="ECO:0000256" key="1">
    <source>
        <dbReference type="ARBA" id="ARBA00004123"/>
    </source>
</evidence>
<dbReference type="EMBL" id="JANQDX010000009">
    <property type="protein sequence ID" value="KAL0919856.1"/>
    <property type="molecule type" value="Genomic_DNA"/>
</dbReference>
<evidence type="ECO:0000256" key="6">
    <source>
        <dbReference type="SAM" id="MobiDB-lite"/>
    </source>
</evidence>
<dbReference type="Pfam" id="PF02373">
    <property type="entry name" value="JmjC"/>
    <property type="match status" value="1"/>
</dbReference>
<organism evidence="9 10">
    <name type="scientific">Dendrobium thyrsiflorum</name>
    <name type="common">Pinecone-like raceme dendrobium</name>
    <name type="synonym">Orchid</name>
    <dbReference type="NCBI Taxonomy" id="117978"/>
    <lineage>
        <taxon>Eukaryota</taxon>
        <taxon>Viridiplantae</taxon>
        <taxon>Streptophyta</taxon>
        <taxon>Embryophyta</taxon>
        <taxon>Tracheophyta</taxon>
        <taxon>Spermatophyta</taxon>
        <taxon>Magnoliopsida</taxon>
        <taxon>Liliopsida</taxon>
        <taxon>Asparagales</taxon>
        <taxon>Orchidaceae</taxon>
        <taxon>Epidendroideae</taxon>
        <taxon>Malaxideae</taxon>
        <taxon>Dendrobiinae</taxon>
        <taxon>Dendrobium</taxon>
    </lineage>
</organism>
<evidence type="ECO:0000313" key="10">
    <source>
        <dbReference type="Proteomes" id="UP001552299"/>
    </source>
</evidence>
<dbReference type="PANTHER" id="PTHR12549">
    <property type="entry name" value="JMJC DOMAIN-CONTAINING HISTONE DEMETHYLATION PROTEIN"/>
    <property type="match status" value="1"/>
</dbReference>
<keyword evidence="5" id="KW-0863">Zinc-finger</keyword>
<feature type="region of interest" description="Disordered" evidence="6">
    <location>
        <begin position="41"/>
        <end position="100"/>
    </location>
</feature>
<evidence type="ECO:0000256" key="3">
    <source>
        <dbReference type="ARBA" id="ARBA00022723"/>
    </source>
</evidence>
<keyword evidence="4" id="KW-0539">Nucleus</keyword>
<sequence>MDLTPPKGCAKKGEGDCRCMEMVAPGKRFCKKHSLEMKRLDQRKRERKFAGEEEGSASSGACTKKMRVLSAEVEKRKMTGRSKGREGERREKDGAENDLMESTKTEFLTRGVVRKGKREGKGLLLFYQIKKRRSHFDEGKKVVAKRKEEEKKRSFRDEVKEPASFKRNSCAPSRIEKSPCVERKQTSPPSNYNDCGGRTAKAEPTDTASQGMGKKRLMCHQCMHSFEKDVVICSNCKTKRYCHSCVAKWYPEQTTVDVEVACPFCRGNCNCKACLRVFLDFKFSRKELDDTSRLQHLLYLLHRALPILRLIDKEHKSEIEVESTIQAIKSDMVVVPRTKLDSGERIYCDCCKTSVVDFHRSCANCSYDLCLACCRELREGFQPGVKKSDSARSSFLGEKSSQANSMNGRIDLPQKIFGWQGPNALKINHKFVGKSCFFSDWRVNGDGSIPCPPKDLGGCGNGVLALKRTFKSNWVVKLISNAERLTNSCHFVDDSASEICSLCPDKCSSAGVDQSTFALRRAAFRKNSHDNFLYCPNAIELGDYECAHFQKHWRRGEPVIVRGVLERTTGLSWDPMVMWRALREKKIKKFNDDGYAVKAVDCLDWCEVEINIHKFFKGYAEGRIHKNGWPEMLKLKDWPPSSLFAERLPRHCAEFIAALPFKEYTHPMAGILNLASRIPEGRPSPDLGPKTYIAYGFNDELGRGDSVTKLHCDISDAVNVLTHTTKLMTSTWHTERIKELQRKYDSDDSEELYRVVDKTGIAKVEENIDLTQDSAILKSRSTDLDEKMGMSHYVAQDKELGGASIEKSEKIQVSSNGNVPGCSSLVGLNMAVTEQAMKGSLVLEDGFEECCNNIKNQRLKTADDVKNNAGSMEVSSSESNLCEDIELTDEHASVEKSVSLGSGNSFEKEMVFKEGQATDASVPKGDVKSNLDYSCSSEVHCGGAVWDIFRREDVPRLIEYLKKHWKEFRHINTHPLNSIVHPIHDQTLFLNERHKRQLKEEFNVEPWTFEQYLGEAVFIPAGCPHQVRNRQSCIKVALDFVSPENIGECARLTEEFRLLPITHRAKEDKLEVKKMVLYAASSAIREATELTSKNLTSTPTGLVTPSIASQSQDIATISNPP</sequence>
<dbReference type="PROSITE" id="PS50089">
    <property type="entry name" value="ZF_RING_2"/>
    <property type="match status" value="1"/>
</dbReference>
<dbReference type="Proteomes" id="UP001552299">
    <property type="component" value="Unassembled WGS sequence"/>
</dbReference>
<dbReference type="GO" id="GO:0005634">
    <property type="term" value="C:nucleus"/>
    <property type="evidence" value="ECO:0007669"/>
    <property type="project" value="UniProtKB-SubCell"/>
</dbReference>
<feature type="domain" description="JmjC" evidence="8">
    <location>
        <begin position="655"/>
        <end position="1057"/>
    </location>
</feature>